<keyword evidence="7" id="KW-0547">Nucleotide-binding</keyword>
<dbReference type="PROSITE" id="PS50894">
    <property type="entry name" value="HPT"/>
    <property type="match status" value="1"/>
</dbReference>
<dbReference type="EMBL" id="WHJF01000085">
    <property type="protein sequence ID" value="NHZ65469.1"/>
    <property type="molecule type" value="Genomic_DNA"/>
</dbReference>
<organism evidence="19 20">
    <name type="scientific">Massilia genomosp. 1</name>
    <dbReference type="NCBI Taxonomy" id="2609280"/>
    <lineage>
        <taxon>Bacteria</taxon>
        <taxon>Pseudomonadati</taxon>
        <taxon>Pseudomonadota</taxon>
        <taxon>Betaproteobacteria</taxon>
        <taxon>Burkholderiales</taxon>
        <taxon>Oxalobacteraceae</taxon>
        <taxon>Telluria group</taxon>
        <taxon>Massilia</taxon>
    </lineage>
</organism>
<dbReference type="Gene3D" id="3.30.450.20">
    <property type="entry name" value="PAS domain"/>
    <property type="match status" value="1"/>
</dbReference>
<evidence type="ECO:0000256" key="13">
    <source>
        <dbReference type="PROSITE-ProRule" id="PRU00169"/>
    </source>
</evidence>
<dbReference type="SUPFAM" id="SSF55785">
    <property type="entry name" value="PYP-like sensor domain (PAS domain)"/>
    <property type="match status" value="1"/>
</dbReference>
<feature type="domain" description="Histidine kinase" evidence="15">
    <location>
        <begin position="214"/>
        <end position="435"/>
    </location>
</feature>
<dbReference type="Pfam" id="PF00072">
    <property type="entry name" value="Response_reg"/>
    <property type="match status" value="1"/>
</dbReference>
<dbReference type="PANTHER" id="PTHR45339">
    <property type="entry name" value="HYBRID SIGNAL TRANSDUCTION HISTIDINE KINASE J"/>
    <property type="match status" value="1"/>
</dbReference>
<feature type="domain" description="HPt" evidence="18">
    <location>
        <begin position="606"/>
        <end position="704"/>
    </location>
</feature>
<accession>A0ABX0N5T4</accession>
<comment type="caution">
    <text evidence="19">The sequence shown here is derived from an EMBL/GenBank/DDBJ whole genome shotgun (WGS) entry which is preliminary data.</text>
</comment>
<dbReference type="SUPFAM" id="SSF52172">
    <property type="entry name" value="CheY-like"/>
    <property type="match status" value="1"/>
</dbReference>
<feature type="domain" description="PAS" evidence="17">
    <location>
        <begin position="74"/>
        <end position="137"/>
    </location>
</feature>
<evidence type="ECO:0000256" key="9">
    <source>
        <dbReference type="ARBA" id="ARBA00022989"/>
    </source>
</evidence>
<name>A0ABX0N5T4_9BURK</name>
<dbReference type="SMART" id="SM00091">
    <property type="entry name" value="PAS"/>
    <property type="match status" value="1"/>
</dbReference>
<sequence>MLDISSAELNGANDQLRAEAARQGEVLRALQASLGRLAMPAAFTADEGAADDADDDLLGLTRALEQLVRQRESARELTEQILDQLPIPVFLKDRQGRFVRCNRQFEQFAQRTRDQIEGRTIDDIGPRTWAGLTHEEDERAWRSGRMVSSERRLAQRDPPLDLVLNRVVIRSGGEPYLLGFSIDVSEQRAARDALQHAVESAQAASRAKSEFLANMSHEIRTPMNGILGMTELVLESQLEPQQREDLALVKGSADALLTIIDDILDFSKIEAGKLEIEDVLFDLGALVRDTVRSLALPARRKGLTLDCQLPPHLPPAMKGDPGRLRQVLINLLGNAIKFTSEGGVTLGVSLRRVLEQRCDVEFSVRDSGIGIAPEKQKLIFDAFSQVDGSTTRQYGGTGLGLTICRRLVMLMQGDIAVSSEPGIGSVFRFTVPLGQMAHAVPQVRGALPQAVAAAPAAPLSKAGRLHILLAEDNPVNQRLALRLLEKMGHRVTLADNGVDALEHALHGGVDLVLMDVQMPALDGLAATRILRQWEASAPDGGHLPVVAMTARAMQGDRERCLEAGMDDYLSKPVDSARLREVVARFHGRQAGAVLDWNGAMLRLDGDCELLLELAALFIGDGPQLLDALERALAAGDQEASQRAVHSLQGVLLNFGAQRAIACTERLAAHLRNGGPGLLAPALMHDLAASLHDVYAALGQHLGGA</sequence>
<protein>
    <recommendedName>
        <fullName evidence="3">histidine kinase</fullName>
        <ecNumber evidence="3">2.7.13.3</ecNumber>
    </recommendedName>
</protein>
<dbReference type="InterPro" id="IPR013656">
    <property type="entry name" value="PAS_4"/>
</dbReference>
<comment type="catalytic activity">
    <reaction evidence="1">
        <text>ATP + protein L-histidine = ADP + protein N-phospho-L-histidine.</text>
        <dbReference type="EC" id="2.7.13.3"/>
    </reaction>
</comment>
<evidence type="ECO:0000256" key="14">
    <source>
        <dbReference type="SAM" id="Coils"/>
    </source>
</evidence>
<feature type="modified residue" description="Phosphohistidine" evidence="12">
    <location>
        <position position="645"/>
    </location>
</feature>
<dbReference type="PROSITE" id="PS50109">
    <property type="entry name" value="HIS_KIN"/>
    <property type="match status" value="1"/>
</dbReference>
<dbReference type="InterPro" id="IPR005467">
    <property type="entry name" value="His_kinase_dom"/>
</dbReference>
<feature type="coiled-coil region" evidence="14">
    <location>
        <begin position="50"/>
        <end position="84"/>
    </location>
</feature>
<dbReference type="PRINTS" id="PR00344">
    <property type="entry name" value="BCTRLSENSOR"/>
</dbReference>
<dbReference type="InterPro" id="IPR001789">
    <property type="entry name" value="Sig_transdc_resp-reg_receiver"/>
</dbReference>
<dbReference type="SMART" id="SM00388">
    <property type="entry name" value="HisKA"/>
    <property type="match status" value="1"/>
</dbReference>
<evidence type="ECO:0000259" key="16">
    <source>
        <dbReference type="PROSITE" id="PS50110"/>
    </source>
</evidence>
<dbReference type="Pfam" id="PF01627">
    <property type="entry name" value="Hpt"/>
    <property type="match status" value="1"/>
</dbReference>
<evidence type="ECO:0000256" key="11">
    <source>
        <dbReference type="ARBA" id="ARBA00023136"/>
    </source>
</evidence>
<feature type="modified residue" description="4-aspartylphosphate" evidence="13">
    <location>
        <position position="515"/>
    </location>
</feature>
<evidence type="ECO:0000313" key="20">
    <source>
        <dbReference type="Proteomes" id="UP000610594"/>
    </source>
</evidence>
<dbReference type="CDD" id="cd00082">
    <property type="entry name" value="HisKA"/>
    <property type="match status" value="1"/>
</dbReference>
<proteinExistence type="predicted"/>
<dbReference type="PROSITE" id="PS50112">
    <property type="entry name" value="PAS"/>
    <property type="match status" value="1"/>
</dbReference>
<dbReference type="SUPFAM" id="SSF47384">
    <property type="entry name" value="Homodimeric domain of signal transducing histidine kinase"/>
    <property type="match status" value="1"/>
</dbReference>
<dbReference type="InterPro" id="IPR008207">
    <property type="entry name" value="Sig_transdc_His_kin_Hpt_dom"/>
</dbReference>
<reference evidence="19 20" key="1">
    <citation type="submission" date="2019-10" db="EMBL/GenBank/DDBJ databases">
        <title>Taxonomy of Antarctic Massilia spp.: description of Massilia rubra sp. nov., Massilia aquatica sp. nov., Massilia mucilaginosa sp. nov., Massilia frigida sp. nov. isolated from streams, lakes and regoliths.</title>
        <authorList>
            <person name="Holochova P."/>
            <person name="Sedlacek I."/>
            <person name="Kralova S."/>
            <person name="Maslanova I."/>
            <person name="Busse H.-J."/>
            <person name="Stankova E."/>
            <person name="Vrbovska V."/>
            <person name="Kovarovic V."/>
            <person name="Bartak M."/>
            <person name="Svec P."/>
            <person name="Pantucek R."/>
        </authorList>
    </citation>
    <scope>NUCLEOTIDE SEQUENCE [LARGE SCALE GENOMIC DNA]</scope>
    <source>
        <strain evidence="19 20">CCM 8694</strain>
    </source>
</reference>
<dbReference type="InterPro" id="IPR036890">
    <property type="entry name" value="HATPase_C_sf"/>
</dbReference>
<dbReference type="Proteomes" id="UP000610594">
    <property type="component" value="Unassembled WGS sequence"/>
</dbReference>
<dbReference type="InterPro" id="IPR036097">
    <property type="entry name" value="HisK_dim/P_sf"/>
</dbReference>
<dbReference type="Pfam" id="PF02518">
    <property type="entry name" value="HATPase_c"/>
    <property type="match status" value="1"/>
</dbReference>
<dbReference type="InterPro" id="IPR003594">
    <property type="entry name" value="HATPase_dom"/>
</dbReference>
<keyword evidence="10" id="KW-0902">Two-component regulatory system</keyword>
<dbReference type="InterPro" id="IPR004358">
    <property type="entry name" value="Sig_transdc_His_kin-like_C"/>
</dbReference>
<evidence type="ECO:0000256" key="4">
    <source>
        <dbReference type="ARBA" id="ARBA00022475"/>
    </source>
</evidence>
<evidence type="ECO:0000259" key="17">
    <source>
        <dbReference type="PROSITE" id="PS50112"/>
    </source>
</evidence>
<evidence type="ECO:0000256" key="3">
    <source>
        <dbReference type="ARBA" id="ARBA00012438"/>
    </source>
</evidence>
<evidence type="ECO:0000259" key="15">
    <source>
        <dbReference type="PROSITE" id="PS50109"/>
    </source>
</evidence>
<dbReference type="InterPro" id="IPR011006">
    <property type="entry name" value="CheY-like_superfamily"/>
</dbReference>
<keyword evidence="20" id="KW-1185">Reference proteome</keyword>
<keyword evidence="4" id="KW-1003">Cell membrane</keyword>
<dbReference type="Gene3D" id="3.30.565.10">
    <property type="entry name" value="Histidine kinase-like ATPase, C-terminal domain"/>
    <property type="match status" value="1"/>
</dbReference>
<keyword evidence="11" id="KW-0472">Membrane</keyword>
<evidence type="ECO:0000256" key="2">
    <source>
        <dbReference type="ARBA" id="ARBA00004651"/>
    </source>
</evidence>
<evidence type="ECO:0000256" key="10">
    <source>
        <dbReference type="ARBA" id="ARBA00023012"/>
    </source>
</evidence>
<keyword evidence="9" id="KW-1133">Transmembrane helix</keyword>
<dbReference type="Pfam" id="PF00512">
    <property type="entry name" value="HisKA"/>
    <property type="match status" value="1"/>
</dbReference>
<keyword evidence="14" id="KW-0175">Coiled coil</keyword>
<evidence type="ECO:0000256" key="8">
    <source>
        <dbReference type="ARBA" id="ARBA00022840"/>
    </source>
</evidence>
<dbReference type="Gene3D" id="3.40.50.2300">
    <property type="match status" value="1"/>
</dbReference>
<dbReference type="CDD" id="cd00130">
    <property type="entry name" value="PAS"/>
    <property type="match status" value="1"/>
</dbReference>
<evidence type="ECO:0000256" key="5">
    <source>
        <dbReference type="ARBA" id="ARBA00022553"/>
    </source>
</evidence>
<dbReference type="Gene3D" id="1.20.120.160">
    <property type="entry name" value="HPT domain"/>
    <property type="match status" value="1"/>
</dbReference>
<dbReference type="CDD" id="cd17546">
    <property type="entry name" value="REC_hyHK_CKI1_RcsC-like"/>
    <property type="match status" value="1"/>
</dbReference>
<dbReference type="PANTHER" id="PTHR45339:SF1">
    <property type="entry name" value="HYBRID SIGNAL TRANSDUCTION HISTIDINE KINASE J"/>
    <property type="match status" value="1"/>
</dbReference>
<evidence type="ECO:0000256" key="1">
    <source>
        <dbReference type="ARBA" id="ARBA00000085"/>
    </source>
</evidence>
<dbReference type="EC" id="2.7.13.3" evidence="3"/>
<evidence type="ECO:0000256" key="12">
    <source>
        <dbReference type="PROSITE-ProRule" id="PRU00110"/>
    </source>
</evidence>
<evidence type="ECO:0000259" key="18">
    <source>
        <dbReference type="PROSITE" id="PS50894"/>
    </source>
</evidence>
<dbReference type="Gene3D" id="1.10.287.130">
    <property type="match status" value="1"/>
</dbReference>
<evidence type="ECO:0000313" key="19">
    <source>
        <dbReference type="EMBL" id="NHZ65469.1"/>
    </source>
</evidence>
<evidence type="ECO:0000256" key="7">
    <source>
        <dbReference type="ARBA" id="ARBA00022741"/>
    </source>
</evidence>
<dbReference type="SMART" id="SM00387">
    <property type="entry name" value="HATPase_c"/>
    <property type="match status" value="1"/>
</dbReference>
<dbReference type="SUPFAM" id="SSF47226">
    <property type="entry name" value="Histidine-containing phosphotransfer domain, HPT domain"/>
    <property type="match status" value="1"/>
</dbReference>
<dbReference type="Pfam" id="PF08448">
    <property type="entry name" value="PAS_4"/>
    <property type="match status" value="1"/>
</dbReference>
<comment type="subcellular location">
    <subcellularLocation>
        <location evidence="2">Cell membrane</location>
        <topology evidence="2">Multi-pass membrane protein</topology>
    </subcellularLocation>
</comment>
<evidence type="ECO:0000256" key="6">
    <source>
        <dbReference type="ARBA" id="ARBA00022692"/>
    </source>
</evidence>
<keyword evidence="6" id="KW-0812">Transmembrane</keyword>
<feature type="domain" description="Response regulatory" evidence="16">
    <location>
        <begin position="466"/>
        <end position="586"/>
    </location>
</feature>
<dbReference type="InterPro" id="IPR036641">
    <property type="entry name" value="HPT_dom_sf"/>
</dbReference>
<dbReference type="InterPro" id="IPR003661">
    <property type="entry name" value="HisK_dim/P_dom"/>
</dbReference>
<keyword evidence="8" id="KW-0067">ATP-binding</keyword>
<dbReference type="SUPFAM" id="SSF55874">
    <property type="entry name" value="ATPase domain of HSP90 chaperone/DNA topoisomerase II/histidine kinase"/>
    <property type="match status" value="1"/>
</dbReference>
<dbReference type="NCBIfam" id="TIGR00229">
    <property type="entry name" value="sensory_box"/>
    <property type="match status" value="1"/>
</dbReference>
<dbReference type="InterPro" id="IPR035965">
    <property type="entry name" value="PAS-like_dom_sf"/>
</dbReference>
<dbReference type="InterPro" id="IPR000014">
    <property type="entry name" value="PAS"/>
</dbReference>
<keyword evidence="5 13" id="KW-0597">Phosphoprotein</keyword>
<dbReference type="SMART" id="SM00448">
    <property type="entry name" value="REC"/>
    <property type="match status" value="1"/>
</dbReference>
<gene>
    <name evidence="19" type="ORF">F1735_24745</name>
</gene>
<dbReference type="PROSITE" id="PS50110">
    <property type="entry name" value="RESPONSE_REGULATORY"/>
    <property type="match status" value="1"/>
</dbReference>
<dbReference type="CDD" id="cd16922">
    <property type="entry name" value="HATPase_EvgS-ArcB-TorS-like"/>
    <property type="match status" value="1"/>
</dbReference>